<organism evidence="2 3">
    <name type="scientific">Nocardioides fonticola</name>
    <dbReference type="NCBI Taxonomy" id="450363"/>
    <lineage>
        <taxon>Bacteria</taxon>
        <taxon>Bacillati</taxon>
        <taxon>Actinomycetota</taxon>
        <taxon>Actinomycetes</taxon>
        <taxon>Propionibacteriales</taxon>
        <taxon>Nocardioidaceae</taxon>
        <taxon>Nocardioides</taxon>
    </lineage>
</organism>
<reference evidence="3" key="1">
    <citation type="journal article" date="2019" name="Int. J. Syst. Evol. Microbiol.">
        <title>The Global Catalogue of Microorganisms (GCM) 10K type strain sequencing project: providing services to taxonomists for standard genome sequencing and annotation.</title>
        <authorList>
            <consortium name="The Broad Institute Genomics Platform"/>
            <consortium name="The Broad Institute Genome Sequencing Center for Infectious Disease"/>
            <person name="Wu L."/>
            <person name="Ma J."/>
        </authorList>
    </citation>
    <scope>NUCLEOTIDE SEQUENCE [LARGE SCALE GENOMIC DNA]</scope>
    <source>
        <strain evidence="3">JCM 16703</strain>
    </source>
</reference>
<evidence type="ECO:0008006" key="4">
    <source>
        <dbReference type="Google" id="ProtNLM"/>
    </source>
</evidence>
<dbReference type="EMBL" id="BAAAZH010000023">
    <property type="protein sequence ID" value="GAA4123125.1"/>
    <property type="molecule type" value="Genomic_DNA"/>
</dbReference>
<protein>
    <recommendedName>
        <fullName evidence="4">DUF2335 domain-containing protein</fullName>
    </recommendedName>
</protein>
<accession>A0ABP7XPC6</accession>
<keyword evidence="1" id="KW-0472">Membrane</keyword>
<proteinExistence type="predicted"/>
<name>A0ABP7XPC6_9ACTN</name>
<dbReference type="Proteomes" id="UP001501495">
    <property type="component" value="Unassembled WGS sequence"/>
</dbReference>
<comment type="caution">
    <text evidence="2">The sequence shown here is derived from an EMBL/GenBank/DDBJ whole genome shotgun (WGS) entry which is preliminary data.</text>
</comment>
<evidence type="ECO:0000256" key="1">
    <source>
        <dbReference type="SAM" id="Phobius"/>
    </source>
</evidence>
<evidence type="ECO:0000313" key="2">
    <source>
        <dbReference type="EMBL" id="GAA4123125.1"/>
    </source>
</evidence>
<keyword evidence="1" id="KW-1133">Transmembrane helix</keyword>
<sequence length="156" mass="17820">MSDDDTWVTPEEPEPEPEFDEYPMVQAQLFDDDAWFEEISNESRRVFETLAVASADDLFKQPADVSDETVDAKVKMAQQREEQAHGFRQRFFNTVTRTLWVALSSSVVLLALYMISEWHEVSPTVMVAYFSAVVVNVLGLAFIVARYVFHDPSTDS</sequence>
<keyword evidence="1" id="KW-0812">Transmembrane</keyword>
<feature type="transmembrane region" description="Helical" evidence="1">
    <location>
        <begin position="98"/>
        <end position="115"/>
    </location>
</feature>
<evidence type="ECO:0000313" key="3">
    <source>
        <dbReference type="Proteomes" id="UP001501495"/>
    </source>
</evidence>
<gene>
    <name evidence="2" type="ORF">GCM10022215_29470</name>
</gene>
<keyword evidence="3" id="KW-1185">Reference proteome</keyword>
<feature type="transmembrane region" description="Helical" evidence="1">
    <location>
        <begin position="127"/>
        <end position="149"/>
    </location>
</feature>